<evidence type="ECO:0000256" key="8">
    <source>
        <dbReference type="SAM" id="SignalP"/>
    </source>
</evidence>
<feature type="signal peptide" evidence="8">
    <location>
        <begin position="1"/>
        <end position="20"/>
    </location>
</feature>
<proteinExistence type="inferred from homology"/>
<name>A0A0P1FZG2_9RHOB</name>
<keyword evidence="4" id="KW-0812">Transmembrane</keyword>
<keyword evidence="3" id="KW-1134">Transmembrane beta strand</keyword>
<dbReference type="PANTHER" id="PTHR35093">
    <property type="entry name" value="OUTER MEMBRANE PROTEIN NMB0088-RELATED"/>
    <property type="match status" value="1"/>
</dbReference>
<evidence type="ECO:0000313" key="12">
    <source>
        <dbReference type="Proteomes" id="UP000051887"/>
    </source>
</evidence>
<sequence length="380" mass="40287">MQRYMVGAAVLALTAGAAQAGGIDRSGQSIAPIFEDGNYVEFSFGHVKPKVSGEQVNNLFGPGPVVVVPGLGQSSGNMTGSYNLPGFAFKTDINEKLSAAIILDSPYGADVDYSYVDPLAPYAYTGSNATIDSRGITAVLKYDISDRFSVHAGARNVTTNGNVTLFNGYQMETTNESDWGYLIGAAYEIPDIALRAALTYNSAITHNFTTTENGVFDSPMETVIPQSVNFDFQTGIAEGTLLMASVRWVEWTAFDISPTAYVASPTNLDNSPLLSYDNDTFTYSLGIGRQLTDKLSGSVTLGYEKSTGGFSSNLGPTDGYTSISLGLKYQVTDGTAISGGIRFAKLGDAETQNPSVLGQTFGDFDDNTATAIGLKISHSF</sequence>
<accession>A0A0P1FZG2</accession>
<dbReference type="EMBL" id="CYSC01000032">
    <property type="protein sequence ID" value="CUH72511.1"/>
    <property type="molecule type" value="Genomic_DNA"/>
</dbReference>
<keyword evidence="6" id="KW-0472">Membrane</keyword>
<dbReference type="RefSeq" id="WP_058243706.1">
    <property type="nucleotide sequence ID" value="NZ_CYSC01000032.1"/>
</dbReference>
<dbReference type="GO" id="GO:0009279">
    <property type="term" value="C:cell outer membrane"/>
    <property type="evidence" value="ECO:0007669"/>
    <property type="project" value="UniProtKB-SubCell"/>
</dbReference>
<comment type="similarity">
    <text evidence="2">Belongs to the OmpP1/FadL family.</text>
</comment>
<evidence type="ECO:0000256" key="6">
    <source>
        <dbReference type="ARBA" id="ARBA00023136"/>
    </source>
</evidence>
<organism evidence="10 12">
    <name type="scientific">Thalassovita autumnalis</name>
    <dbReference type="NCBI Taxonomy" id="2072972"/>
    <lineage>
        <taxon>Bacteria</taxon>
        <taxon>Pseudomonadati</taxon>
        <taxon>Pseudomonadota</taxon>
        <taxon>Alphaproteobacteria</taxon>
        <taxon>Rhodobacterales</taxon>
        <taxon>Roseobacteraceae</taxon>
        <taxon>Thalassovita</taxon>
    </lineage>
</organism>
<dbReference type="Proteomes" id="UP000051086">
    <property type="component" value="Unassembled WGS sequence"/>
</dbReference>
<dbReference type="OrthoDB" id="6679728at2"/>
<dbReference type="GO" id="GO:0015483">
    <property type="term" value="F:long-chain fatty acid transporting porin activity"/>
    <property type="evidence" value="ECO:0007669"/>
    <property type="project" value="TreeGrafter"/>
</dbReference>
<evidence type="ECO:0000313" key="10">
    <source>
        <dbReference type="EMBL" id="CUH72511.1"/>
    </source>
</evidence>
<evidence type="ECO:0000313" key="11">
    <source>
        <dbReference type="Proteomes" id="UP000051086"/>
    </source>
</evidence>
<keyword evidence="7" id="KW-0998">Cell outer membrane</keyword>
<reference evidence="9 11" key="2">
    <citation type="submission" date="2015-09" db="EMBL/GenBank/DDBJ databases">
        <authorList>
            <person name="Rodrigo-Torres L."/>
            <person name="Arahal D.R."/>
        </authorList>
    </citation>
    <scope>NUCLEOTIDE SEQUENCE [LARGE SCALE GENOMIC DNA]</scope>
    <source>
        <strain evidence="9 11">CECT 5118</strain>
    </source>
</reference>
<evidence type="ECO:0000256" key="1">
    <source>
        <dbReference type="ARBA" id="ARBA00004571"/>
    </source>
</evidence>
<reference evidence="10 12" key="1">
    <citation type="submission" date="2015-09" db="EMBL/GenBank/DDBJ databases">
        <authorList>
            <consortium name="Swine Surveillance"/>
        </authorList>
    </citation>
    <scope>NUCLEOTIDE SEQUENCE [LARGE SCALE GENOMIC DNA]</scope>
    <source>
        <strain evidence="10 12">5120</strain>
    </source>
</reference>
<dbReference type="AlphaFoldDB" id="A0A0P1FZG2"/>
<evidence type="ECO:0000313" key="9">
    <source>
        <dbReference type="EMBL" id="CUH66011.1"/>
    </source>
</evidence>
<dbReference type="Proteomes" id="UP000051887">
    <property type="component" value="Unassembled WGS sequence"/>
</dbReference>
<protein>
    <submittedName>
        <fullName evidence="10">Outer membrane protein transport protein (OMPP1/FadL/TodX)</fullName>
    </submittedName>
</protein>
<keyword evidence="11" id="KW-1185">Reference proteome</keyword>
<comment type="subcellular location">
    <subcellularLocation>
        <location evidence="1">Cell outer membrane</location>
        <topology evidence="1">Multi-pass membrane protein</topology>
    </subcellularLocation>
</comment>
<dbReference type="InterPro" id="IPR005017">
    <property type="entry name" value="OMPP1/FadL/TodX"/>
</dbReference>
<dbReference type="EMBL" id="CYSB01000025">
    <property type="protein sequence ID" value="CUH66011.1"/>
    <property type="molecule type" value="Genomic_DNA"/>
</dbReference>
<evidence type="ECO:0000256" key="5">
    <source>
        <dbReference type="ARBA" id="ARBA00022729"/>
    </source>
</evidence>
<evidence type="ECO:0000256" key="2">
    <source>
        <dbReference type="ARBA" id="ARBA00008163"/>
    </source>
</evidence>
<feature type="chain" id="PRO_5009792589" evidence="8">
    <location>
        <begin position="21"/>
        <end position="380"/>
    </location>
</feature>
<evidence type="ECO:0000256" key="4">
    <source>
        <dbReference type="ARBA" id="ARBA00022692"/>
    </source>
</evidence>
<dbReference type="SUPFAM" id="SSF56935">
    <property type="entry name" value="Porins"/>
    <property type="match status" value="1"/>
</dbReference>
<keyword evidence="5 8" id="KW-0732">Signal</keyword>
<evidence type="ECO:0000256" key="3">
    <source>
        <dbReference type="ARBA" id="ARBA00022452"/>
    </source>
</evidence>
<evidence type="ECO:0000256" key="7">
    <source>
        <dbReference type="ARBA" id="ARBA00023237"/>
    </source>
</evidence>
<dbReference type="Pfam" id="PF03349">
    <property type="entry name" value="Toluene_X"/>
    <property type="match status" value="1"/>
</dbReference>
<gene>
    <name evidence="9" type="ORF">TL5118_01568</name>
    <name evidence="10" type="ORF">TL5120_02312</name>
</gene>
<dbReference type="PANTHER" id="PTHR35093:SF8">
    <property type="entry name" value="OUTER MEMBRANE PROTEIN NMB0088-RELATED"/>
    <property type="match status" value="1"/>
</dbReference>
<dbReference type="Gene3D" id="2.40.160.60">
    <property type="entry name" value="Outer membrane protein transport protein (OMPP1/FadL/TodX)"/>
    <property type="match status" value="1"/>
</dbReference>